<accession>A0A8J7MTI3</accession>
<protein>
    <submittedName>
        <fullName evidence="1">Uncharacterized protein</fullName>
    </submittedName>
</protein>
<gene>
    <name evidence="1" type="ORF">JI744_07870</name>
</gene>
<dbReference type="AlphaFoldDB" id="A0A8J7MTI3"/>
<organism evidence="1 2">
    <name type="scientific">Fuscibacter oryzae</name>
    <dbReference type="NCBI Taxonomy" id="2803939"/>
    <lineage>
        <taxon>Bacteria</taxon>
        <taxon>Pseudomonadati</taxon>
        <taxon>Pseudomonadota</taxon>
        <taxon>Alphaproteobacteria</taxon>
        <taxon>Rhodobacterales</taxon>
        <taxon>Paracoccaceae</taxon>
        <taxon>Fuscibacter</taxon>
    </lineage>
</organism>
<dbReference type="RefSeq" id="WP_202659187.1">
    <property type="nucleotide sequence ID" value="NZ_JAESVP010000003.1"/>
</dbReference>
<evidence type="ECO:0000313" key="1">
    <source>
        <dbReference type="EMBL" id="MBL4928019.1"/>
    </source>
</evidence>
<dbReference type="EMBL" id="JAESVP010000003">
    <property type="protein sequence ID" value="MBL4928019.1"/>
    <property type="molecule type" value="Genomic_DNA"/>
</dbReference>
<keyword evidence="2" id="KW-1185">Reference proteome</keyword>
<evidence type="ECO:0000313" key="2">
    <source>
        <dbReference type="Proteomes" id="UP000619033"/>
    </source>
</evidence>
<comment type="caution">
    <text evidence="1">The sequence shown here is derived from an EMBL/GenBank/DDBJ whole genome shotgun (WGS) entry which is preliminary data.</text>
</comment>
<dbReference type="Proteomes" id="UP000619033">
    <property type="component" value="Unassembled WGS sequence"/>
</dbReference>
<proteinExistence type="predicted"/>
<sequence length="45" mass="5074">MYRTAKIDLHRSLGIVGEMLQITLESLPWMEVALFGLLILGIMLS</sequence>
<name>A0A8J7MTI3_9RHOB</name>
<reference evidence="1" key="1">
    <citation type="submission" date="2021-01" db="EMBL/GenBank/DDBJ databases">
        <title>Genome seq and assembly of Tabrizicola sp. KVB23.</title>
        <authorList>
            <person name="Chhetri G."/>
        </authorList>
    </citation>
    <scope>NUCLEOTIDE SEQUENCE</scope>
    <source>
        <strain evidence="1">KVB23</strain>
    </source>
</reference>